<comment type="subcellular location">
    <subcellularLocation>
        <location evidence="1 7">Cell membrane</location>
        <topology evidence="1 7">Multi-pass membrane protein</topology>
    </subcellularLocation>
</comment>
<keyword evidence="6 7" id="KW-0472">Membrane</keyword>
<comment type="caution">
    <text evidence="8">The sequence shown here is derived from an EMBL/GenBank/DDBJ whole genome shotgun (WGS) entry which is preliminary data.</text>
</comment>
<name>A0A839SU52_9PROT</name>
<keyword evidence="9" id="KW-1185">Reference proteome</keyword>
<dbReference type="Pfam" id="PF01914">
    <property type="entry name" value="MarC"/>
    <property type="match status" value="1"/>
</dbReference>
<keyword evidence="3" id="KW-1003">Cell membrane</keyword>
<dbReference type="AlphaFoldDB" id="A0A839SU52"/>
<dbReference type="PANTHER" id="PTHR33508">
    <property type="entry name" value="UPF0056 MEMBRANE PROTEIN YHCE"/>
    <property type="match status" value="1"/>
</dbReference>
<keyword evidence="4 7" id="KW-0812">Transmembrane</keyword>
<evidence type="ECO:0000256" key="5">
    <source>
        <dbReference type="ARBA" id="ARBA00022989"/>
    </source>
</evidence>
<evidence type="ECO:0000256" key="1">
    <source>
        <dbReference type="ARBA" id="ARBA00004651"/>
    </source>
</evidence>
<dbReference type="InterPro" id="IPR002771">
    <property type="entry name" value="Multi_antbiot-R_MarC"/>
</dbReference>
<evidence type="ECO:0000313" key="8">
    <source>
        <dbReference type="EMBL" id="MBB3064443.1"/>
    </source>
</evidence>
<evidence type="ECO:0000313" key="9">
    <source>
        <dbReference type="Proteomes" id="UP000581135"/>
    </source>
</evidence>
<comment type="caution">
    <text evidence="7">Lacks conserved residue(s) required for the propagation of feature annotation.</text>
</comment>
<feature type="transmembrane region" description="Helical" evidence="7">
    <location>
        <begin position="148"/>
        <end position="167"/>
    </location>
</feature>
<protein>
    <recommendedName>
        <fullName evidence="7">UPF0056 membrane protein</fullName>
    </recommendedName>
</protein>
<dbReference type="RefSeq" id="WP_183415269.1">
    <property type="nucleotide sequence ID" value="NZ_JACHXA010000002.1"/>
</dbReference>
<dbReference type="PANTHER" id="PTHR33508:SF1">
    <property type="entry name" value="UPF0056 MEMBRANE PROTEIN YHCE"/>
    <property type="match status" value="1"/>
</dbReference>
<sequence length="208" mass="21207">MLETLLATFITFLVVLDPLGNAPIFAGLTPTATGSERRRMAIKGVAIGTGILLAFAVGGETLLSALGIGLPAFRIAGGILLLLLAIDMVMARQSGLRSTTPGEIEESGHRQDVSVFPLAIPLIAGPGALTSVVLLVGGASGDLQMQALIVLVMLGVLTLVLICLLVAGEVMRLLGLTGVNVISRVAGIILAALAVQFMADGVLAFLAT</sequence>
<dbReference type="EMBL" id="JACHXA010000002">
    <property type="protein sequence ID" value="MBB3064443.1"/>
    <property type="molecule type" value="Genomic_DNA"/>
</dbReference>
<gene>
    <name evidence="8" type="ORF">FHR98_000715</name>
</gene>
<dbReference type="NCBIfam" id="TIGR00427">
    <property type="entry name" value="NAAT family transporter"/>
    <property type="match status" value="1"/>
</dbReference>
<evidence type="ECO:0000256" key="6">
    <source>
        <dbReference type="ARBA" id="ARBA00023136"/>
    </source>
</evidence>
<organism evidence="8 9">
    <name type="scientific">Limibacillus halophilus</name>
    <dbReference type="NCBI Taxonomy" id="1579333"/>
    <lineage>
        <taxon>Bacteria</taxon>
        <taxon>Pseudomonadati</taxon>
        <taxon>Pseudomonadota</taxon>
        <taxon>Alphaproteobacteria</taxon>
        <taxon>Rhodospirillales</taxon>
        <taxon>Rhodovibrionaceae</taxon>
        <taxon>Limibacillus</taxon>
    </lineage>
</organism>
<evidence type="ECO:0000256" key="3">
    <source>
        <dbReference type="ARBA" id="ARBA00022475"/>
    </source>
</evidence>
<proteinExistence type="inferred from homology"/>
<reference evidence="8 9" key="1">
    <citation type="submission" date="2020-08" db="EMBL/GenBank/DDBJ databases">
        <title>Genomic Encyclopedia of Type Strains, Phase III (KMG-III): the genomes of soil and plant-associated and newly described type strains.</title>
        <authorList>
            <person name="Whitman W."/>
        </authorList>
    </citation>
    <scope>NUCLEOTIDE SEQUENCE [LARGE SCALE GENOMIC DNA]</scope>
    <source>
        <strain evidence="8 9">CECT 8803</strain>
    </source>
</reference>
<feature type="transmembrane region" description="Helical" evidence="7">
    <location>
        <begin position="44"/>
        <end position="63"/>
    </location>
</feature>
<keyword evidence="5 7" id="KW-1133">Transmembrane helix</keyword>
<evidence type="ECO:0000256" key="7">
    <source>
        <dbReference type="RuleBase" id="RU362048"/>
    </source>
</evidence>
<dbReference type="Proteomes" id="UP000581135">
    <property type="component" value="Unassembled WGS sequence"/>
</dbReference>
<evidence type="ECO:0000256" key="2">
    <source>
        <dbReference type="ARBA" id="ARBA00009784"/>
    </source>
</evidence>
<evidence type="ECO:0000256" key="4">
    <source>
        <dbReference type="ARBA" id="ARBA00022692"/>
    </source>
</evidence>
<accession>A0A839SU52</accession>
<dbReference type="GO" id="GO:0005886">
    <property type="term" value="C:plasma membrane"/>
    <property type="evidence" value="ECO:0007669"/>
    <property type="project" value="UniProtKB-SubCell"/>
</dbReference>
<feature type="transmembrane region" description="Helical" evidence="7">
    <location>
        <begin position="115"/>
        <end position="136"/>
    </location>
</feature>
<comment type="similarity">
    <text evidence="2 7">Belongs to the UPF0056 (MarC) family.</text>
</comment>